<sequence length="200" mass="23086">MVPDVAAITSVGRPADFSFRHLKYIDVTAFLRDIGMEGARYTRVNGVPERSQINKKFITRSIWLNNNRLRNFKNLDKFVEGVLERPNMLGWIDLSFNHITEIDECLLTFKSLKILYLHGNCISDIEQITKLRKMKQLRSLTLHGNPIANLKNYRNYVIVVLKQLANLDFASVIPTERNLIPSIEATKVLKEITKEEKSVK</sequence>
<dbReference type="Gene3D" id="3.80.10.10">
    <property type="entry name" value="Ribonuclease Inhibitor"/>
    <property type="match status" value="1"/>
</dbReference>
<comment type="subcellular location">
    <subcellularLocation>
        <location evidence="1">Cytoplasm</location>
    </subcellularLocation>
</comment>
<gene>
    <name evidence="6" type="ORF">PHAECO_LOCUS2266</name>
</gene>
<dbReference type="PROSITE" id="PS51450">
    <property type="entry name" value="LRR"/>
    <property type="match status" value="2"/>
</dbReference>
<dbReference type="GO" id="GO:0005737">
    <property type="term" value="C:cytoplasm"/>
    <property type="evidence" value="ECO:0007669"/>
    <property type="project" value="UniProtKB-SubCell"/>
</dbReference>
<dbReference type="EMBL" id="OU896717">
    <property type="protein sequence ID" value="CAG9815077.1"/>
    <property type="molecule type" value="Genomic_DNA"/>
</dbReference>
<dbReference type="SUPFAM" id="SSF52058">
    <property type="entry name" value="L domain-like"/>
    <property type="match status" value="1"/>
</dbReference>
<evidence type="ECO:0000313" key="6">
    <source>
        <dbReference type="EMBL" id="CAG9815077.1"/>
    </source>
</evidence>
<evidence type="ECO:0000256" key="4">
    <source>
        <dbReference type="ARBA" id="ARBA00022614"/>
    </source>
</evidence>
<dbReference type="PANTHER" id="PTHR46545">
    <property type="entry name" value="LEUCINE-RICH REPEAT-CONTAINING PROTEIN 51"/>
    <property type="match status" value="1"/>
</dbReference>
<proteinExistence type="predicted"/>
<evidence type="ECO:0000256" key="2">
    <source>
        <dbReference type="ARBA" id="ARBA00014223"/>
    </source>
</evidence>
<evidence type="ECO:0000256" key="3">
    <source>
        <dbReference type="ARBA" id="ARBA00022490"/>
    </source>
</evidence>
<organism evidence="6 7">
    <name type="scientific">Phaedon cochleariae</name>
    <name type="common">Mustard beetle</name>
    <dbReference type="NCBI Taxonomy" id="80249"/>
    <lineage>
        <taxon>Eukaryota</taxon>
        <taxon>Metazoa</taxon>
        <taxon>Ecdysozoa</taxon>
        <taxon>Arthropoda</taxon>
        <taxon>Hexapoda</taxon>
        <taxon>Insecta</taxon>
        <taxon>Pterygota</taxon>
        <taxon>Neoptera</taxon>
        <taxon>Endopterygota</taxon>
        <taxon>Coleoptera</taxon>
        <taxon>Polyphaga</taxon>
        <taxon>Cucujiformia</taxon>
        <taxon>Chrysomeloidea</taxon>
        <taxon>Chrysomelidae</taxon>
        <taxon>Chrysomelinae</taxon>
        <taxon>Chrysomelini</taxon>
        <taxon>Phaedon</taxon>
    </lineage>
</organism>
<dbReference type="AlphaFoldDB" id="A0A9N9X181"/>
<keyword evidence="4" id="KW-0433">Leucine-rich repeat</keyword>
<protein>
    <recommendedName>
        <fullName evidence="2">Leucine-rich repeat-containing protein 51</fullName>
    </recommendedName>
</protein>
<keyword evidence="3" id="KW-0963">Cytoplasm</keyword>
<reference evidence="6" key="2">
    <citation type="submission" date="2022-10" db="EMBL/GenBank/DDBJ databases">
        <authorList>
            <consortium name="ENA_rothamsted_submissions"/>
            <consortium name="culmorum"/>
            <person name="King R."/>
        </authorList>
    </citation>
    <scope>NUCLEOTIDE SEQUENCE</scope>
</reference>
<reference evidence="6" key="1">
    <citation type="submission" date="2022-01" db="EMBL/GenBank/DDBJ databases">
        <authorList>
            <person name="King R."/>
        </authorList>
    </citation>
    <scope>NUCLEOTIDE SEQUENCE</scope>
</reference>
<dbReference type="InterPro" id="IPR032675">
    <property type="entry name" value="LRR_dom_sf"/>
</dbReference>
<dbReference type="Pfam" id="PF14580">
    <property type="entry name" value="LRR_9"/>
    <property type="match status" value="1"/>
</dbReference>
<name>A0A9N9X181_PHACE</name>
<evidence type="ECO:0000256" key="1">
    <source>
        <dbReference type="ARBA" id="ARBA00004496"/>
    </source>
</evidence>
<dbReference type="InterPro" id="IPR001611">
    <property type="entry name" value="Leu-rich_rpt"/>
</dbReference>
<accession>A0A9N9X181</accession>
<evidence type="ECO:0000313" key="7">
    <source>
        <dbReference type="Proteomes" id="UP001153737"/>
    </source>
</evidence>
<evidence type="ECO:0000256" key="5">
    <source>
        <dbReference type="ARBA" id="ARBA00022737"/>
    </source>
</evidence>
<dbReference type="PANTHER" id="PTHR46545:SF1">
    <property type="entry name" value="LEUCINE-RICH REPEAT-CONTAINING PROTEIN 51"/>
    <property type="match status" value="1"/>
</dbReference>
<keyword evidence="7" id="KW-1185">Reference proteome</keyword>
<keyword evidence="5" id="KW-0677">Repeat</keyword>
<dbReference type="OrthoDB" id="676979at2759"/>
<dbReference type="Proteomes" id="UP001153737">
    <property type="component" value="Chromosome 11"/>
</dbReference>